<organism evidence="1">
    <name type="scientific">uncultured bacterium</name>
    <name type="common">gcode 4</name>
    <dbReference type="NCBI Taxonomy" id="1234023"/>
    <lineage>
        <taxon>Bacteria</taxon>
        <taxon>environmental samples</taxon>
    </lineage>
</organism>
<accession>K1XX00</accession>
<gene>
    <name evidence="1" type="ORF">ACD_78C00296G0001</name>
</gene>
<evidence type="ECO:0000313" key="1">
    <source>
        <dbReference type="EMBL" id="EKD29742.1"/>
    </source>
</evidence>
<dbReference type="AlphaFoldDB" id="K1XX00"/>
<protein>
    <submittedName>
        <fullName evidence="1">Uncharacterized protein</fullName>
    </submittedName>
</protein>
<dbReference type="EMBL" id="AMFJ01034296">
    <property type="protein sequence ID" value="EKD29742.1"/>
    <property type="molecule type" value="Genomic_DNA"/>
</dbReference>
<comment type="caution">
    <text evidence="1">The sequence shown here is derived from an EMBL/GenBank/DDBJ whole genome shotgun (WGS) entry which is preliminary data.</text>
</comment>
<sequence>MTEIFLILILIEFFIFPGSDTFDIEPLHSFEVEPLTLGEELFPTVFFFPKREAGIKEYTSDIWIIEVDNFFKNRNSHIFSVLPSELMGLKYCLEI</sequence>
<reference evidence="1" key="1">
    <citation type="journal article" date="2012" name="Science">
        <title>Fermentation, hydrogen, and sulfur metabolism in multiple uncultivated bacterial phyla.</title>
        <authorList>
            <person name="Wrighton K.C."/>
            <person name="Thomas B.C."/>
            <person name="Sharon I."/>
            <person name="Miller C.S."/>
            <person name="Castelle C.J."/>
            <person name="VerBerkmoes N.C."/>
            <person name="Wilkins M.J."/>
            <person name="Hettich R.L."/>
            <person name="Lipton M.S."/>
            <person name="Williams K.H."/>
            <person name="Long P.E."/>
            <person name="Banfield J.F."/>
        </authorList>
    </citation>
    <scope>NUCLEOTIDE SEQUENCE [LARGE SCALE GENOMIC DNA]</scope>
</reference>
<name>K1XX00_9BACT</name>
<proteinExistence type="predicted"/>